<keyword evidence="1" id="KW-0808">Transferase</keyword>
<proteinExistence type="predicted"/>
<dbReference type="STRING" id="1203610.HMPREF1536_04573"/>
<sequence length="217" mass="24761">MSIIKNIFQNFRKPKNSFMGRCIVKMMNQGHNRISLWCIDNFVKLSGGETVLDIGCGGGQNVANFIKRTHGLVCGMDYSPTCVDIASRKNKAAISQGRASIVEANVSNIPFDDNRFDIVTAFETIYFWNDIVENFKEVLRVLKPEGRFYICNEACSEEGNEKWVRNIDLRIYSPIEIQRMLEQAGFINVTYDISPESQSQRICVQATKQPMMKPIDR</sequence>
<name>A0A0F5IVD0_9BACT</name>
<dbReference type="Pfam" id="PF08241">
    <property type="entry name" value="Methyltransf_11"/>
    <property type="match status" value="1"/>
</dbReference>
<dbReference type="Proteomes" id="UP000033035">
    <property type="component" value="Unassembled WGS sequence"/>
</dbReference>
<dbReference type="AlphaFoldDB" id="A0A0F5IVD0"/>
<dbReference type="PANTHER" id="PTHR44068">
    <property type="entry name" value="ZGC:194242"/>
    <property type="match status" value="1"/>
</dbReference>
<dbReference type="RefSeq" id="WP_005868409.1">
    <property type="nucleotide sequence ID" value="NZ_AUAE01000027.1"/>
</dbReference>
<dbReference type="SUPFAM" id="SSF53335">
    <property type="entry name" value="S-adenosyl-L-methionine-dependent methyltransferases"/>
    <property type="match status" value="1"/>
</dbReference>
<dbReference type="InterPro" id="IPR013216">
    <property type="entry name" value="Methyltransf_11"/>
</dbReference>
<dbReference type="GO" id="GO:0008757">
    <property type="term" value="F:S-adenosylmethionine-dependent methyltransferase activity"/>
    <property type="evidence" value="ECO:0007669"/>
    <property type="project" value="InterPro"/>
</dbReference>
<evidence type="ECO:0000313" key="4">
    <source>
        <dbReference type="Proteomes" id="UP000033035"/>
    </source>
</evidence>
<evidence type="ECO:0000259" key="2">
    <source>
        <dbReference type="Pfam" id="PF08241"/>
    </source>
</evidence>
<dbReference type="PANTHER" id="PTHR44068:SF11">
    <property type="entry name" value="GERANYL DIPHOSPHATE 2-C-METHYLTRANSFERASE"/>
    <property type="match status" value="1"/>
</dbReference>
<dbReference type="HOGENOM" id="CLU_081534_1_1_10"/>
<dbReference type="InterPro" id="IPR050447">
    <property type="entry name" value="Erg6_SMT_methyltransf"/>
</dbReference>
<dbReference type="PATRIC" id="fig|1203610.3.peg.4662"/>
<comment type="caution">
    <text evidence="3">The sequence shown here is derived from an EMBL/GenBank/DDBJ whole genome shotgun (WGS) entry which is preliminary data.</text>
</comment>
<protein>
    <recommendedName>
        <fullName evidence="2">Methyltransferase type 11 domain-containing protein</fullName>
    </recommendedName>
</protein>
<dbReference type="Gene3D" id="3.40.50.150">
    <property type="entry name" value="Vaccinia Virus protein VP39"/>
    <property type="match status" value="1"/>
</dbReference>
<dbReference type="InterPro" id="IPR029063">
    <property type="entry name" value="SAM-dependent_MTases_sf"/>
</dbReference>
<accession>A0A0F5IVD0</accession>
<reference evidence="3 4" key="1">
    <citation type="submission" date="2013-04" db="EMBL/GenBank/DDBJ databases">
        <title>The Genome Sequence of Parabacteroides gordonii DSM 23371.</title>
        <authorList>
            <consortium name="The Broad Institute Genomics Platform"/>
            <person name="Earl A."/>
            <person name="Ward D."/>
            <person name="Feldgarden M."/>
            <person name="Gevers D."/>
            <person name="Martens E."/>
            <person name="Sakamoto M."/>
            <person name="Benno Y."/>
            <person name="Suzuki N."/>
            <person name="Matsunaga N."/>
            <person name="Koshihara K."/>
            <person name="Seki M."/>
            <person name="Komiya H."/>
            <person name="Walker B."/>
            <person name="Young S."/>
            <person name="Zeng Q."/>
            <person name="Gargeya S."/>
            <person name="Fitzgerald M."/>
            <person name="Haas B."/>
            <person name="Abouelleil A."/>
            <person name="Allen A.W."/>
            <person name="Alvarado L."/>
            <person name="Arachchi H.M."/>
            <person name="Berlin A.M."/>
            <person name="Chapman S.B."/>
            <person name="Gainer-Dewar J."/>
            <person name="Goldberg J."/>
            <person name="Griggs A."/>
            <person name="Gujja S."/>
            <person name="Hansen M."/>
            <person name="Howarth C."/>
            <person name="Imamovic A."/>
            <person name="Ireland A."/>
            <person name="Larimer J."/>
            <person name="McCowan C."/>
            <person name="Murphy C."/>
            <person name="Pearson M."/>
            <person name="Poon T.W."/>
            <person name="Priest M."/>
            <person name="Roberts A."/>
            <person name="Saif S."/>
            <person name="Shea T."/>
            <person name="Sisk P."/>
            <person name="Sykes S."/>
            <person name="Wortman J."/>
            <person name="Nusbaum C."/>
            <person name="Birren B."/>
        </authorList>
    </citation>
    <scope>NUCLEOTIDE SEQUENCE [LARGE SCALE GENOMIC DNA]</scope>
    <source>
        <strain evidence="3 4">MS-1</strain>
    </source>
</reference>
<keyword evidence="4" id="KW-1185">Reference proteome</keyword>
<evidence type="ECO:0000256" key="1">
    <source>
        <dbReference type="ARBA" id="ARBA00022679"/>
    </source>
</evidence>
<feature type="domain" description="Methyltransferase type 11" evidence="2">
    <location>
        <begin position="52"/>
        <end position="150"/>
    </location>
</feature>
<gene>
    <name evidence="3" type="ORF">HMPREF1536_04573</name>
</gene>
<dbReference type="EMBL" id="AQHW01000025">
    <property type="protein sequence ID" value="KKB49509.1"/>
    <property type="molecule type" value="Genomic_DNA"/>
</dbReference>
<organism evidence="3 4">
    <name type="scientific">Parabacteroides gordonii MS-1 = DSM 23371</name>
    <dbReference type="NCBI Taxonomy" id="1203610"/>
    <lineage>
        <taxon>Bacteria</taxon>
        <taxon>Pseudomonadati</taxon>
        <taxon>Bacteroidota</taxon>
        <taxon>Bacteroidia</taxon>
        <taxon>Bacteroidales</taxon>
        <taxon>Tannerellaceae</taxon>
        <taxon>Parabacteroides</taxon>
    </lineage>
</organism>
<evidence type="ECO:0000313" key="3">
    <source>
        <dbReference type="EMBL" id="KKB49509.1"/>
    </source>
</evidence>
<dbReference type="CDD" id="cd02440">
    <property type="entry name" value="AdoMet_MTases"/>
    <property type="match status" value="1"/>
</dbReference>
<dbReference type="GeneID" id="69502419"/>